<keyword evidence="8" id="KW-1185">Reference proteome</keyword>
<dbReference type="PROSITE" id="PS50089">
    <property type="entry name" value="ZF_RING_2"/>
    <property type="match status" value="1"/>
</dbReference>
<sequence>MFFNNVLMFIIFPEIKMPSVSSSSTTNTHSMNTRGKKRQVDGSSDNAELLKTRRIEILTQQRDELKTEREAHINENKKILRKRAVLNRELEESCVADQKRNVEELNMLEQLDGAEERQKNLGIQLARDNLKVINVKAERYENEHDLKSTIYGNSSLDGHAEIHRAVNDLKRCPVCKDDFNKTDRVPLAIQCGHLFCRECCLQYWRMQLEETQNFCALCRKEFEFKENEGVDALPVCQAVLSLL</sequence>
<dbReference type="SMART" id="SM00184">
    <property type="entry name" value="RING"/>
    <property type="match status" value="1"/>
</dbReference>
<keyword evidence="2 4" id="KW-0863">Zinc-finger</keyword>
<evidence type="ECO:0000313" key="8">
    <source>
        <dbReference type="Proteomes" id="UP000095282"/>
    </source>
</evidence>
<protein>
    <submittedName>
        <fullName evidence="9">RING-type domain-containing protein</fullName>
    </submittedName>
</protein>
<feature type="coiled-coil region" evidence="5">
    <location>
        <begin position="55"/>
        <end position="82"/>
    </location>
</feature>
<dbReference type="Pfam" id="PF13445">
    <property type="entry name" value="zf-RING_UBOX"/>
    <property type="match status" value="1"/>
</dbReference>
<dbReference type="InterPro" id="IPR001841">
    <property type="entry name" value="Znf_RING"/>
</dbReference>
<proteinExistence type="predicted"/>
<evidence type="ECO:0000256" key="2">
    <source>
        <dbReference type="ARBA" id="ARBA00022771"/>
    </source>
</evidence>
<dbReference type="InterPro" id="IPR013083">
    <property type="entry name" value="Znf_RING/FYVE/PHD"/>
</dbReference>
<feature type="compositionally biased region" description="Low complexity" evidence="6">
    <location>
        <begin position="19"/>
        <end position="33"/>
    </location>
</feature>
<feature type="domain" description="RING-type" evidence="7">
    <location>
        <begin position="172"/>
        <end position="219"/>
    </location>
</feature>
<dbReference type="SUPFAM" id="SSF57850">
    <property type="entry name" value="RING/U-box"/>
    <property type="match status" value="1"/>
</dbReference>
<dbReference type="InterPro" id="IPR027370">
    <property type="entry name" value="Znf-RING_euk"/>
</dbReference>
<evidence type="ECO:0000256" key="4">
    <source>
        <dbReference type="PROSITE-ProRule" id="PRU00175"/>
    </source>
</evidence>
<organism evidence="8 9">
    <name type="scientific">Caenorhabditis tropicalis</name>
    <dbReference type="NCBI Taxonomy" id="1561998"/>
    <lineage>
        <taxon>Eukaryota</taxon>
        <taxon>Metazoa</taxon>
        <taxon>Ecdysozoa</taxon>
        <taxon>Nematoda</taxon>
        <taxon>Chromadorea</taxon>
        <taxon>Rhabditida</taxon>
        <taxon>Rhabditina</taxon>
        <taxon>Rhabditomorpha</taxon>
        <taxon>Rhabditoidea</taxon>
        <taxon>Rhabditidae</taxon>
        <taxon>Peloderinae</taxon>
        <taxon>Caenorhabditis</taxon>
    </lineage>
</organism>
<keyword evidence="1" id="KW-0479">Metal-binding</keyword>
<dbReference type="WBParaSite" id="Csp11.Scaffold628.g7202.t1">
    <property type="protein sequence ID" value="Csp11.Scaffold628.g7202.t1"/>
    <property type="gene ID" value="Csp11.Scaffold628.g7202"/>
</dbReference>
<reference evidence="9" key="1">
    <citation type="submission" date="2016-11" db="UniProtKB">
        <authorList>
            <consortium name="WormBaseParasite"/>
        </authorList>
    </citation>
    <scope>IDENTIFICATION</scope>
</reference>
<dbReference type="AlphaFoldDB" id="A0A1I7TLV6"/>
<evidence type="ECO:0000256" key="3">
    <source>
        <dbReference type="ARBA" id="ARBA00022833"/>
    </source>
</evidence>
<feature type="region of interest" description="Disordered" evidence="6">
    <location>
        <begin position="19"/>
        <end position="45"/>
    </location>
</feature>
<keyword evidence="3" id="KW-0862">Zinc</keyword>
<evidence type="ECO:0000313" key="9">
    <source>
        <dbReference type="WBParaSite" id="Csp11.Scaffold628.g7202.t1"/>
    </source>
</evidence>
<evidence type="ECO:0000256" key="6">
    <source>
        <dbReference type="SAM" id="MobiDB-lite"/>
    </source>
</evidence>
<evidence type="ECO:0000256" key="1">
    <source>
        <dbReference type="ARBA" id="ARBA00022723"/>
    </source>
</evidence>
<evidence type="ECO:0000259" key="7">
    <source>
        <dbReference type="PROSITE" id="PS50089"/>
    </source>
</evidence>
<name>A0A1I7TLV6_9PELO</name>
<dbReference type="GO" id="GO:0008270">
    <property type="term" value="F:zinc ion binding"/>
    <property type="evidence" value="ECO:0007669"/>
    <property type="project" value="UniProtKB-KW"/>
</dbReference>
<dbReference type="Proteomes" id="UP000095282">
    <property type="component" value="Unplaced"/>
</dbReference>
<keyword evidence="5" id="KW-0175">Coiled coil</keyword>
<evidence type="ECO:0000256" key="5">
    <source>
        <dbReference type="SAM" id="Coils"/>
    </source>
</evidence>
<dbReference type="Gene3D" id="3.30.40.10">
    <property type="entry name" value="Zinc/RING finger domain, C3HC4 (zinc finger)"/>
    <property type="match status" value="1"/>
</dbReference>
<accession>A0A1I7TLV6</accession>